<feature type="region of interest" description="Disordered" evidence="1">
    <location>
        <begin position="383"/>
        <end position="472"/>
    </location>
</feature>
<dbReference type="InterPro" id="IPR025202">
    <property type="entry name" value="PLD-like_dom"/>
</dbReference>
<accession>A0AA38RJX7</accession>
<dbReference type="PROSITE" id="PS50035">
    <property type="entry name" value="PLD"/>
    <property type="match status" value="2"/>
</dbReference>
<gene>
    <name evidence="3" type="ORF">NKR23_g8465</name>
</gene>
<dbReference type="CDD" id="cd00138">
    <property type="entry name" value="PLDc_SF"/>
    <property type="match status" value="2"/>
</dbReference>
<organism evidence="3 4">
    <name type="scientific">Pleurostoma richardsiae</name>
    <dbReference type="NCBI Taxonomy" id="41990"/>
    <lineage>
        <taxon>Eukaryota</taxon>
        <taxon>Fungi</taxon>
        <taxon>Dikarya</taxon>
        <taxon>Ascomycota</taxon>
        <taxon>Pezizomycotina</taxon>
        <taxon>Sordariomycetes</taxon>
        <taxon>Sordariomycetidae</taxon>
        <taxon>Calosphaeriales</taxon>
        <taxon>Pleurostomataceae</taxon>
        <taxon>Pleurostoma</taxon>
    </lineage>
</organism>
<dbReference type="PANTHER" id="PTHR21248:SF22">
    <property type="entry name" value="PHOSPHOLIPASE D"/>
    <property type="match status" value="1"/>
</dbReference>
<feature type="domain" description="PLD phosphodiesterase" evidence="2">
    <location>
        <begin position="658"/>
        <end position="685"/>
    </location>
</feature>
<name>A0AA38RJX7_9PEZI</name>
<keyword evidence="4" id="KW-1185">Reference proteome</keyword>
<dbReference type="AlphaFoldDB" id="A0AA38RJX7"/>
<dbReference type="GO" id="GO:0032049">
    <property type="term" value="P:cardiolipin biosynthetic process"/>
    <property type="evidence" value="ECO:0007669"/>
    <property type="project" value="UniProtKB-ARBA"/>
</dbReference>
<proteinExistence type="predicted"/>
<dbReference type="InterPro" id="IPR001736">
    <property type="entry name" value="PLipase_D/transphosphatidylase"/>
</dbReference>
<evidence type="ECO:0000256" key="1">
    <source>
        <dbReference type="SAM" id="MobiDB-lite"/>
    </source>
</evidence>
<dbReference type="Gene3D" id="3.30.870.10">
    <property type="entry name" value="Endonuclease Chain A"/>
    <property type="match status" value="2"/>
</dbReference>
<dbReference type="PANTHER" id="PTHR21248">
    <property type="entry name" value="CARDIOLIPIN SYNTHASE"/>
    <property type="match status" value="1"/>
</dbReference>
<evidence type="ECO:0000313" key="4">
    <source>
        <dbReference type="Proteomes" id="UP001174694"/>
    </source>
</evidence>
<comment type="caution">
    <text evidence="3">The sequence shown here is derived from an EMBL/GenBank/DDBJ whole genome shotgun (WGS) entry which is preliminary data.</text>
</comment>
<sequence>MTIFEIIRALSDAFFQVFILFPYSALTIPRQRQLGPAQTSPKDCPAPTSADMKEIASDDTISDDLIALFTSQESVSSLLASDPTLAPGDAWKKLYGHHAGTHTAHKSEHGAGKRAVSTQALERAAKCGNWGATQPSELFLAMYHDAVCSIEDDLGRAVVSPSLMGSSGVLPLTIISTIPDIARHMSNLIVRAEREVYLATNYWQNGVASKLITEAIRELSRRAGQRGVKVVMKIIYDRGSPKQLVEPHYLVSEKDFSAKSVGLPRREEIPNIDLEVMNYHQPMLGTFHAKYMVVDRKIAVLQSNNIQDNDNTEMMVHVEGPIVDSLYDVALISWHKKFHPPLPTHDSPAAKGIIGCFGESFDAIFDENGAIRGHSAIVDPKKMRKWPSYGNDSAGTQQTGVAASGQAQASDDQHRIVPGTGPATVTSHTDKNETGGPPTATQANGSSAQSDSRPSSNDGLLPEHNGDDPHWDVDIAGEVARVQASVSAKPGETRLQAVNRHLDHTTNTGFHADAPEGPPENEMTPYLAHRAHAPFPMALVNRPPYGPPNHRSVANPQNAAWLAGLRNAKESVFIQSPTLNAEPLLPAILEACERGVDVYCYICLGYNDAGELLPMQGGHNEMVASKLYGSLSAAARPRLHYYWYVAKDQTRPIPQSRKRRSCHIKLMIVDGRVGVVGNGNQDTQSWFHSQEINVMVDSEEVCAAWAGTLARNQNTGVYGELREGVWRDQEGREAEGAMGVDPGRFSWAKGVVGAIKRVQGVGGF</sequence>
<dbReference type="Pfam" id="PF13091">
    <property type="entry name" value="PLDc_2"/>
    <property type="match status" value="2"/>
</dbReference>
<dbReference type="Proteomes" id="UP001174694">
    <property type="component" value="Unassembled WGS sequence"/>
</dbReference>
<dbReference type="SUPFAM" id="SSF56024">
    <property type="entry name" value="Phospholipase D/nuclease"/>
    <property type="match status" value="2"/>
</dbReference>
<feature type="domain" description="PLD phosphodiesterase" evidence="2">
    <location>
        <begin position="283"/>
        <end position="310"/>
    </location>
</feature>
<protein>
    <submittedName>
        <fullName evidence="3">Phospholipase D/nuclease</fullName>
    </submittedName>
</protein>
<evidence type="ECO:0000259" key="2">
    <source>
        <dbReference type="PROSITE" id="PS50035"/>
    </source>
</evidence>
<dbReference type="GO" id="GO:0030572">
    <property type="term" value="F:phosphatidyltransferase activity"/>
    <property type="evidence" value="ECO:0007669"/>
    <property type="project" value="UniProtKB-ARBA"/>
</dbReference>
<dbReference type="EMBL" id="JANBVO010000030">
    <property type="protein sequence ID" value="KAJ9138429.1"/>
    <property type="molecule type" value="Genomic_DNA"/>
</dbReference>
<feature type="compositionally biased region" description="Low complexity" evidence="1">
    <location>
        <begin position="394"/>
        <end position="410"/>
    </location>
</feature>
<feature type="compositionally biased region" description="Polar residues" evidence="1">
    <location>
        <begin position="439"/>
        <end position="458"/>
    </location>
</feature>
<evidence type="ECO:0000313" key="3">
    <source>
        <dbReference type="EMBL" id="KAJ9138429.1"/>
    </source>
</evidence>
<reference evidence="3" key="1">
    <citation type="submission" date="2022-07" db="EMBL/GenBank/DDBJ databases">
        <title>Fungi with potential for degradation of polypropylene.</title>
        <authorList>
            <person name="Gostincar C."/>
        </authorList>
    </citation>
    <scope>NUCLEOTIDE SEQUENCE</scope>
    <source>
        <strain evidence="3">EXF-13308</strain>
    </source>
</reference>